<evidence type="ECO:0000313" key="5">
    <source>
        <dbReference type="EMBL" id="GAX25141.1"/>
    </source>
</evidence>
<dbReference type="PANTHER" id="PTHR45865">
    <property type="entry name" value="E3 UBIQUITIN-PROTEIN LIGASE SHPRH FAMILY MEMBER"/>
    <property type="match status" value="1"/>
</dbReference>
<dbReference type="InterPro" id="IPR001650">
    <property type="entry name" value="Helicase_C-like"/>
</dbReference>
<comment type="caution">
    <text evidence="5">The sequence shown here is derived from an EMBL/GenBank/DDBJ whole genome shotgun (WGS) entry which is preliminary data.</text>
</comment>
<reference evidence="5 6" key="1">
    <citation type="journal article" date="2015" name="Plant Cell">
        <title>Oil accumulation by the oleaginous diatom Fistulifera solaris as revealed by the genome and transcriptome.</title>
        <authorList>
            <person name="Tanaka T."/>
            <person name="Maeda Y."/>
            <person name="Veluchamy A."/>
            <person name="Tanaka M."/>
            <person name="Abida H."/>
            <person name="Marechal E."/>
            <person name="Bowler C."/>
            <person name="Muto M."/>
            <person name="Sunaga Y."/>
            <person name="Tanaka M."/>
            <person name="Yoshino T."/>
            <person name="Taniguchi T."/>
            <person name="Fukuda Y."/>
            <person name="Nemoto M."/>
            <person name="Matsumoto M."/>
            <person name="Wong P.S."/>
            <person name="Aburatani S."/>
            <person name="Fujibuchi W."/>
        </authorList>
    </citation>
    <scope>NUCLEOTIDE SEQUENCE [LARGE SCALE GENOMIC DNA]</scope>
    <source>
        <strain evidence="5 6">JPCC DA0580</strain>
    </source>
</reference>
<feature type="compositionally biased region" description="Basic residues" evidence="3">
    <location>
        <begin position="64"/>
        <end position="76"/>
    </location>
</feature>
<accession>A0A1Z5KGE3</accession>
<feature type="region of interest" description="Disordered" evidence="3">
    <location>
        <begin position="56"/>
        <end position="79"/>
    </location>
</feature>
<dbReference type="InterPro" id="IPR038718">
    <property type="entry name" value="SNF2-like_sf"/>
</dbReference>
<dbReference type="SUPFAM" id="SSF57850">
    <property type="entry name" value="RING/U-box"/>
    <property type="match status" value="1"/>
</dbReference>
<dbReference type="Pfam" id="PF00176">
    <property type="entry name" value="SNF2-rel_dom"/>
    <property type="match status" value="1"/>
</dbReference>
<evidence type="ECO:0000256" key="1">
    <source>
        <dbReference type="ARBA" id="ARBA00022801"/>
    </source>
</evidence>
<dbReference type="Proteomes" id="UP000198406">
    <property type="component" value="Unassembled WGS sequence"/>
</dbReference>
<proteinExistence type="predicted"/>
<dbReference type="InParanoid" id="A0A1Z5KGE3"/>
<dbReference type="InterPro" id="IPR014001">
    <property type="entry name" value="Helicase_ATP-bd"/>
</dbReference>
<name>A0A1Z5KGE3_FISSO</name>
<dbReference type="GO" id="GO:0061630">
    <property type="term" value="F:ubiquitin protein ligase activity"/>
    <property type="evidence" value="ECO:0007669"/>
    <property type="project" value="UniProtKB-EC"/>
</dbReference>
<organism evidence="5 6">
    <name type="scientific">Fistulifera solaris</name>
    <name type="common">Oleaginous diatom</name>
    <dbReference type="NCBI Taxonomy" id="1519565"/>
    <lineage>
        <taxon>Eukaryota</taxon>
        <taxon>Sar</taxon>
        <taxon>Stramenopiles</taxon>
        <taxon>Ochrophyta</taxon>
        <taxon>Bacillariophyta</taxon>
        <taxon>Bacillariophyceae</taxon>
        <taxon>Bacillariophycidae</taxon>
        <taxon>Naviculales</taxon>
        <taxon>Naviculaceae</taxon>
        <taxon>Fistulifera</taxon>
    </lineage>
</organism>
<dbReference type="InterPro" id="IPR013083">
    <property type="entry name" value="Znf_RING/FYVE/PHD"/>
</dbReference>
<dbReference type="InterPro" id="IPR027417">
    <property type="entry name" value="P-loop_NTPase"/>
</dbReference>
<dbReference type="CDD" id="cd18793">
    <property type="entry name" value="SF2_C_SNF"/>
    <property type="match status" value="1"/>
</dbReference>
<protein>
    <submittedName>
        <fullName evidence="5">E3 ubiquitin-protein ligase SHPRH</fullName>
        <ecNumber evidence="5">2.3.2.27</ecNumber>
    </submittedName>
</protein>
<evidence type="ECO:0000259" key="4">
    <source>
        <dbReference type="PROSITE" id="PS51194"/>
    </source>
</evidence>
<keyword evidence="5" id="KW-0808">Transferase</keyword>
<keyword evidence="2" id="KW-0175">Coiled coil</keyword>
<feature type="domain" description="Helicase C-terminal" evidence="4">
    <location>
        <begin position="1680"/>
        <end position="1832"/>
    </location>
</feature>
<dbReference type="Gene3D" id="3.40.50.300">
    <property type="entry name" value="P-loop containing nucleotide triphosphate hydrolases"/>
    <property type="match status" value="1"/>
</dbReference>
<dbReference type="EC" id="2.3.2.27" evidence="5"/>
<dbReference type="EMBL" id="BDSP01000219">
    <property type="protein sequence ID" value="GAX25141.1"/>
    <property type="molecule type" value="Genomic_DNA"/>
</dbReference>
<dbReference type="Pfam" id="PF00271">
    <property type="entry name" value="Helicase_C"/>
    <property type="match status" value="1"/>
</dbReference>
<sequence length="1853" mass="209355">MGRHKWVPQRKKEVTDEWSGRKALPQHSLEWILAEEVLLPDRAEIVEELAQLVDTDEEMEPTPRKRLPNKKKKRTLSRNTKSVHFASPLSVFIPHDELEIVSTDSHNDEPLLLQYNVLVPTEMTEHEQYAYLTESTRDIGVIFPYDSKSRRVSVTTPQGVRVALSLLDLESTKTLQEAFLRAVSQDRTLQIHLVQRVDQSWRMQLYLTEAAFCLCHPSSVPVFTNATAWRSKKLQPAMDLGFILETLFAIHPVSENRLLPSAKQVYSVTDNVQLMAAMQQQAQPPSLSIPGLVPTLRPYQEHAVRWMLQRESGMGVAKDEWKLAWHVLHAANTIALTDWEGANDVLLYNPFLGWLAKSVNEARSMCVSPFSDTRGGILAESMGLGKTVEVLACILANPRPVEEYSRTLNQTPSAKRKLLFDDDASGEDDLSVIKTETDEASNVFSESNKKQKVGVVKDLADFAEAEESDAESMNHEGDFVRSSAHNASEEHIEEVKVNFQVVTPDVSRKPVTTEERWLDDDTVGSCICSNLICFSTAHNGLSKSEPIVICGSCEEPMHWLCASFGTVHEMKSQTKAVYLRQRYTNLTIECGLCEDQLCPCCVFSKKRTLKSAATLIVTPAAILNQWTREIKRHAVRADATNMNVLIYEGINRITKMQGTRKSDECIKLLHPKVLAAADVVLMTFDALMGDLGHSDDNKFIASGKEESLFSSQCNLRRRKRYRVVPSPLQSIEWWRVCLDEAQRVETPTAASARMALKLDAVHRWCVSGTPIGRGKLEDLFGLLLFLRVEPFCHSAWFKKCFGPSSPQSNIGCRIATLLRHVFWRSTKALECVREQMGVPEQVETKTTLNFSSIEKHFYDRQLEETLATVEDVTERTKAGKKRKAVQIQLLAERLHKLRAACCHPQVGSSGLAHGTKLRWATSSHQESEKGLASRVMTMSQILHRFIDDARQKCEESQRLVILHTNGMGAIARLKVEAKDRGIEVKESDAELLRDSCRLYQESLDLGEANAVPTLTTGEALLSGSIGFREPQRVVKSGSFVADWECSSHPGEVWTRIDFEGARKMIEMKARAIVCVPQAVSNERNQHFTFRCLHVREIMLQVSSAAVGGEFVDVASTILPFSEAPATTHWQAIGGFRTNKSKSWRVAVKSFYNDDFESFTPVDSNTFGIYVGLEIQLYEADIANDPLQRLHCLHNASLSLQLLLDANDDQDSVDAIKEKIKEMKVQEEKIESLYLDVLRSIHTECHRKLREENKEREKLEIELRMMHSSSRNKSINDCWDDNWWDDFLVLLRLHGSENEQKAFCERIVQNMDGYLRNTVDTTNSDGIIAFPEFSDVNGLRVALNSRIERIRDGIGGKNNRTSRRAQEALLEDSSQNVLTNKVLRFRYPAGGHNQCMQSILNLTASPDEEERFENSHCRVCKADWLQTGPKCQHCKIGENLEELAPDRVTLLLMTSLHAMLKGPFGVSFLKKANVADTGISERARLFGEVVEAERRERAAAWRMWRTHLDLLNDLDELGQCKSSMRLLYDGEDVTTLSEEQWNAVVVPVDVHTRYHDHAAKAAMFMGDLRRAKDTLRFLQNQAVEEATQRDNSNDDDEQSDRCVLCLSGFGSERAVLRCGHSYHLSPCLEDLKARSRLIACPMRCRIRTDPSEVMIATSKRTDDGSRCRRAVKGSWGTKVTQLVADVLDIRDKGEKGVIFSQWEDMLDIVQEALSDNGVLLARATSLRHIGSRSELFLRDRACTVLLLNVKNGAEGLTLLEATHVFMVEPLLNCGLDSQAINRVHRIGQHKKTYVHRYLMADTIEMKIDQLRVEHLDEEEQLEDSIHESKATMIRAGGIDGGFRSEQELLSVLQP</sequence>
<dbReference type="SUPFAM" id="SSF52540">
    <property type="entry name" value="P-loop containing nucleoside triphosphate hydrolases"/>
    <property type="match status" value="2"/>
</dbReference>
<dbReference type="PANTHER" id="PTHR45865:SF1">
    <property type="entry name" value="E3 UBIQUITIN-PROTEIN LIGASE SHPRH"/>
    <property type="match status" value="1"/>
</dbReference>
<evidence type="ECO:0000256" key="3">
    <source>
        <dbReference type="SAM" id="MobiDB-lite"/>
    </source>
</evidence>
<dbReference type="Gene3D" id="3.40.50.10810">
    <property type="entry name" value="Tandem AAA-ATPase domain"/>
    <property type="match status" value="1"/>
</dbReference>
<dbReference type="Gene3D" id="3.30.40.10">
    <property type="entry name" value="Zinc/RING finger domain, C3HC4 (zinc finger)"/>
    <property type="match status" value="1"/>
</dbReference>
<keyword evidence="6" id="KW-1185">Reference proteome</keyword>
<dbReference type="InterPro" id="IPR000330">
    <property type="entry name" value="SNF2_N"/>
</dbReference>
<feature type="coiled-coil region" evidence="2">
    <location>
        <begin position="1212"/>
        <end position="1268"/>
    </location>
</feature>
<keyword evidence="1" id="KW-0378">Hydrolase</keyword>
<gene>
    <name evidence="5" type="ORF">FisN_10Lh346</name>
</gene>
<keyword evidence="5" id="KW-0012">Acyltransferase</keyword>
<dbReference type="OrthoDB" id="46533at2759"/>
<evidence type="ECO:0000313" key="6">
    <source>
        <dbReference type="Proteomes" id="UP000198406"/>
    </source>
</evidence>
<dbReference type="GO" id="GO:0016787">
    <property type="term" value="F:hydrolase activity"/>
    <property type="evidence" value="ECO:0007669"/>
    <property type="project" value="UniProtKB-KW"/>
</dbReference>
<dbReference type="SMART" id="SM00487">
    <property type="entry name" value="DEXDc"/>
    <property type="match status" value="1"/>
</dbReference>
<dbReference type="PROSITE" id="PS51194">
    <property type="entry name" value="HELICASE_CTER"/>
    <property type="match status" value="1"/>
</dbReference>
<feature type="coiled-coil region" evidence="2">
    <location>
        <begin position="1799"/>
        <end position="1826"/>
    </location>
</feature>
<dbReference type="GO" id="GO:0005524">
    <property type="term" value="F:ATP binding"/>
    <property type="evidence" value="ECO:0007669"/>
    <property type="project" value="InterPro"/>
</dbReference>
<evidence type="ECO:0000256" key="2">
    <source>
        <dbReference type="SAM" id="Coils"/>
    </source>
</evidence>
<dbReference type="InterPro" id="IPR052583">
    <property type="entry name" value="ATP-helicase/E3_Ub-Ligase"/>
</dbReference>
<dbReference type="InterPro" id="IPR049730">
    <property type="entry name" value="SNF2/RAD54-like_C"/>
</dbReference>